<dbReference type="EMBL" id="CM047736">
    <property type="protein sequence ID" value="KAJ0054538.1"/>
    <property type="molecule type" value="Genomic_DNA"/>
</dbReference>
<protein>
    <submittedName>
        <fullName evidence="1">Uncharacterized protein</fullName>
    </submittedName>
</protein>
<evidence type="ECO:0000313" key="1">
    <source>
        <dbReference type="EMBL" id="KAJ0054538.1"/>
    </source>
</evidence>
<dbReference type="Proteomes" id="UP001163603">
    <property type="component" value="Chromosome 1"/>
</dbReference>
<accession>A0ACC0ZQY4</accession>
<name>A0ACC0ZQY4_9ROSI</name>
<proteinExistence type="predicted"/>
<organism evidence="1 2">
    <name type="scientific">Pistacia integerrima</name>
    <dbReference type="NCBI Taxonomy" id="434235"/>
    <lineage>
        <taxon>Eukaryota</taxon>
        <taxon>Viridiplantae</taxon>
        <taxon>Streptophyta</taxon>
        <taxon>Embryophyta</taxon>
        <taxon>Tracheophyta</taxon>
        <taxon>Spermatophyta</taxon>
        <taxon>Magnoliopsida</taxon>
        <taxon>eudicotyledons</taxon>
        <taxon>Gunneridae</taxon>
        <taxon>Pentapetalae</taxon>
        <taxon>rosids</taxon>
        <taxon>malvids</taxon>
        <taxon>Sapindales</taxon>
        <taxon>Anacardiaceae</taxon>
        <taxon>Pistacia</taxon>
    </lineage>
</organism>
<evidence type="ECO:0000313" key="2">
    <source>
        <dbReference type="Proteomes" id="UP001163603"/>
    </source>
</evidence>
<sequence>MVEREKVADSISISASKVSKTIQTATPVQWHPLPPTPEPPAPQPRPPLALPTFRPLGQPQPQEPTAPGAPPTTGLSSVPPSPTRRTSVPSSPVTKTTQTTTSVPSSPIKTKDSASLPTSPSQKPAPSSTLQYSPPSPPKPLSTSPVRQLPTSPVKTVPTSPVKTVPTSPFKTVPTSPVKTVPTSPVKTVPTITHTFINGTTTTTRLPTPTPSPRTIKPAVQTPPLSPKQKPTAPPPSPLILPPPQLKSKPELEPKIPAEAEQKGVLVQKTIETPKPWVSGPQKDLHESHRPHIAHLHHGKREEHKDFEAKKKGGHHKKFSSDSEEGGMKVITIAGENKGAFMEVIKSPVKHGFDGNAHSLGRIDPKTEKGGSVWHKHGSSSSSGEEENSKKKDKSHKEKGMHSPPMDAYMNSNVQGVNNSILFNSSCSHHDPGVHLSLSRKPFAKGFHVKDKDSSNGHHS</sequence>
<keyword evidence="2" id="KW-1185">Reference proteome</keyword>
<reference evidence="2" key="1">
    <citation type="journal article" date="2023" name="G3 (Bethesda)">
        <title>Genome assembly and association tests identify interacting loci associated with vigor, precocity, and sex in interspecific pistachio rootstocks.</title>
        <authorList>
            <person name="Palmer W."/>
            <person name="Jacygrad E."/>
            <person name="Sagayaradj S."/>
            <person name="Cavanaugh K."/>
            <person name="Han R."/>
            <person name="Bertier L."/>
            <person name="Beede B."/>
            <person name="Kafkas S."/>
            <person name="Golino D."/>
            <person name="Preece J."/>
            <person name="Michelmore R."/>
        </authorList>
    </citation>
    <scope>NUCLEOTIDE SEQUENCE [LARGE SCALE GENOMIC DNA]</scope>
</reference>
<comment type="caution">
    <text evidence="1">The sequence shown here is derived from an EMBL/GenBank/DDBJ whole genome shotgun (WGS) entry which is preliminary data.</text>
</comment>
<gene>
    <name evidence="1" type="ORF">Pint_00638</name>
</gene>